<proteinExistence type="predicted"/>
<evidence type="ECO:0000313" key="2">
    <source>
        <dbReference type="Proteomes" id="UP000325003"/>
    </source>
</evidence>
<accession>A0A5B1LK54</accession>
<comment type="caution">
    <text evidence="1">The sequence shown here is derived from an EMBL/GenBank/DDBJ whole genome shotgun (WGS) entry which is preliminary data.</text>
</comment>
<keyword evidence="2" id="KW-1185">Reference proteome</keyword>
<name>A0A5B1LK54_9ACTN</name>
<evidence type="ECO:0000313" key="1">
    <source>
        <dbReference type="EMBL" id="KAA1420180.1"/>
    </source>
</evidence>
<reference evidence="1 2" key="1">
    <citation type="submission" date="2019-09" db="EMBL/GenBank/DDBJ databases">
        <title>Nocardioides panacisoli sp. nov., isolated from the soil of a ginseng field.</title>
        <authorList>
            <person name="Cho C."/>
        </authorList>
    </citation>
    <scope>NUCLEOTIDE SEQUENCE [LARGE SCALE GENOMIC DNA]</scope>
    <source>
        <strain evidence="1 2">BN130099</strain>
    </source>
</reference>
<dbReference type="RefSeq" id="WP_149727604.1">
    <property type="nucleotide sequence ID" value="NZ_VUJV01000002.1"/>
</dbReference>
<organism evidence="1 2">
    <name type="scientific">Nocardioides humilatus</name>
    <dbReference type="NCBI Taxonomy" id="2607660"/>
    <lineage>
        <taxon>Bacteria</taxon>
        <taxon>Bacillati</taxon>
        <taxon>Actinomycetota</taxon>
        <taxon>Actinomycetes</taxon>
        <taxon>Propionibacteriales</taxon>
        <taxon>Nocardioidaceae</taxon>
        <taxon>Nocardioides</taxon>
    </lineage>
</organism>
<protein>
    <submittedName>
        <fullName evidence="1">Uncharacterized protein</fullName>
    </submittedName>
</protein>
<dbReference type="Proteomes" id="UP000325003">
    <property type="component" value="Unassembled WGS sequence"/>
</dbReference>
<sequence length="158" mass="16062">MADGPGAHTAAITGASLRRFVLGFTTVLLLALATLATPPTARAAVDPDVAAARATYLAAVADDDAAREVLASATTARTTAKDNVASALSTLQNAAAAYQADPTPSTWEARNTARYMLADAKSAYSEARTAYTSAKVTRDGTLATRQAALAAYQAALAG</sequence>
<dbReference type="EMBL" id="VUJV01000002">
    <property type="protein sequence ID" value="KAA1420180.1"/>
    <property type="molecule type" value="Genomic_DNA"/>
</dbReference>
<gene>
    <name evidence="1" type="ORF">F0U44_07065</name>
</gene>
<reference evidence="1 2" key="2">
    <citation type="submission" date="2019-09" db="EMBL/GenBank/DDBJ databases">
        <authorList>
            <person name="Jin C."/>
        </authorList>
    </citation>
    <scope>NUCLEOTIDE SEQUENCE [LARGE SCALE GENOMIC DNA]</scope>
    <source>
        <strain evidence="1 2">BN130099</strain>
    </source>
</reference>
<dbReference type="AlphaFoldDB" id="A0A5B1LK54"/>